<dbReference type="InterPro" id="IPR001031">
    <property type="entry name" value="Thioesterase"/>
</dbReference>
<dbReference type="FunFam" id="1.10.1200.10:FF:000005">
    <property type="entry name" value="Nonribosomal peptide synthetase 1"/>
    <property type="match status" value="3"/>
</dbReference>
<dbReference type="NCBIfam" id="NF003417">
    <property type="entry name" value="PRK04813.1"/>
    <property type="match status" value="3"/>
</dbReference>
<dbReference type="NCBIfam" id="TIGR01733">
    <property type="entry name" value="AA-adenyl-dom"/>
    <property type="match status" value="3"/>
</dbReference>
<dbReference type="InterPro" id="IPR020845">
    <property type="entry name" value="AMP-binding_CS"/>
</dbReference>
<dbReference type="Gene3D" id="3.40.50.1820">
    <property type="entry name" value="alpha/beta hydrolase"/>
    <property type="match status" value="1"/>
</dbReference>
<dbReference type="InterPro" id="IPR020806">
    <property type="entry name" value="PKS_PP-bd"/>
</dbReference>
<dbReference type="Pfam" id="PF00501">
    <property type="entry name" value="AMP-binding"/>
    <property type="match status" value="3"/>
</dbReference>
<dbReference type="SUPFAM" id="SSF56801">
    <property type="entry name" value="Acetyl-CoA synthetase-like"/>
    <property type="match status" value="3"/>
</dbReference>
<dbReference type="Pfam" id="PF00550">
    <property type="entry name" value="PP-binding"/>
    <property type="match status" value="3"/>
</dbReference>
<dbReference type="CDD" id="cd19540">
    <property type="entry name" value="LCL_NRPS-like"/>
    <property type="match status" value="1"/>
</dbReference>
<comment type="caution">
    <text evidence="8">The sequence shown here is derived from an EMBL/GenBank/DDBJ whole genome shotgun (WGS) entry which is preliminary data.</text>
</comment>
<dbReference type="InterPro" id="IPR010060">
    <property type="entry name" value="NRPS_synth"/>
</dbReference>
<dbReference type="InterPro" id="IPR029058">
    <property type="entry name" value="AB_hydrolase_fold"/>
</dbReference>
<evidence type="ECO:0000313" key="9">
    <source>
        <dbReference type="Proteomes" id="UP000320876"/>
    </source>
</evidence>
<dbReference type="SMART" id="SM00823">
    <property type="entry name" value="PKS_PP"/>
    <property type="match status" value="3"/>
</dbReference>
<evidence type="ECO:0000313" key="8">
    <source>
        <dbReference type="EMBL" id="TQJ01349.1"/>
    </source>
</evidence>
<evidence type="ECO:0000256" key="3">
    <source>
        <dbReference type="ARBA" id="ARBA00022450"/>
    </source>
</evidence>
<dbReference type="InterPro" id="IPR009081">
    <property type="entry name" value="PP-bd_ACP"/>
</dbReference>
<dbReference type="PROSITE" id="PS50075">
    <property type="entry name" value="CARRIER"/>
    <property type="match status" value="3"/>
</dbReference>
<dbReference type="NCBIfam" id="TIGR01720">
    <property type="entry name" value="NRPS-para261"/>
    <property type="match status" value="1"/>
</dbReference>
<dbReference type="Gene3D" id="3.30.559.30">
    <property type="entry name" value="Nonribosomal peptide synthetase, condensation domain"/>
    <property type="match status" value="4"/>
</dbReference>
<dbReference type="Proteomes" id="UP000320876">
    <property type="component" value="Unassembled WGS sequence"/>
</dbReference>
<dbReference type="Pfam" id="PF00975">
    <property type="entry name" value="Thioesterase"/>
    <property type="match status" value="1"/>
</dbReference>
<dbReference type="PROSITE" id="PS00455">
    <property type="entry name" value="AMP_BINDING"/>
    <property type="match status" value="3"/>
</dbReference>
<dbReference type="InterPro" id="IPR001242">
    <property type="entry name" value="Condensation_dom"/>
</dbReference>
<dbReference type="OrthoDB" id="2472181at2"/>
<dbReference type="SMART" id="SM00824">
    <property type="entry name" value="PKS_TE"/>
    <property type="match status" value="1"/>
</dbReference>
<dbReference type="SUPFAM" id="SSF47336">
    <property type="entry name" value="ACP-like"/>
    <property type="match status" value="3"/>
</dbReference>
<dbReference type="GO" id="GO:0031177">
    <property type="term" value="F:phosphopantetheine binding"/>
    <property type="evidence" value="ECO:0007669"/>
    <property type="project" value="InterPro"/>
</dbReference>
<dbReference type="SUPFAM" id="SSF52777">
    <property type="entry name" value="CoA-dependent acyltransferases"/>
    <property type="match status" value="8"/>
</dbReference>
<dbReference type="EMBL" id="VFML01000001">
    <property type="protein sequence ID" value="TQJ01349.1"/>
    <property type="molecule type" value="Genomic_DNA"/>
</dbReference>
<dbReference type="InterPro" id="IPR000873">
    <property type="entry name" value="AMP-dep_synth/lig_dom"/>
</dbReference>
<dbReference type="GO" id="GO:0044550">
    <property type="term" value="P:secondary metabolite biosynthetic process"/>
    <property type="evidence" value="ECO:0007669"/>
    <property type="project" value="UniProtKB-ARBA"/>
</dbReference>
<dbReference type="InterPro" id="IPR006162">
    <property type="entry name" value="Ppantetheine_attach_site"/>
</dbReference>
<dbReference type="InterPro" id="IPR025110">
    <property type="entry name" value="AMP-bd_C"/>
</dbReference>
<dbReference type="Gene3D" id="3.40.50.980">
    <property type="match status" value="6"/>
</dbReference>
<evidence type="ECO:0000256" key="5">
    <source>
        <dbReference type="ARBA" id="ARBA00022737"/>
    </source>
</evidence>
<gene>
    <name evidence="8" type="ORF">FB471_1027</name>
</gene>
<dbReference type="PANTHER" id="PTHR45527:SF1">
    <property type="entry name" value="FATTY ACID SYNTHASE"/>
    <property type="match status" value="1"/>
</dbReference>
<accession>A0A542DE48</accession>
<dbReference type="Gene3D" id="1.10.1200.10">
    <property type="entry name" value="ACP-like"/>
    <property type="match status" value="2"/>
</dbReference>
<name>A0A542DE48_AMYCI</name>
<feature type="domain" description="Carrier" evidence="7">
    <location>
        <begin position="2023"/>
        <end position="2097"/>
    </location>
</feature>
<dbReference type="Gene3D" id="3.30.559.10">
    <property type="entry name" value="Chloramphenicol acetyltransferase-like domain"/>
    <property type="match status" value="4"/>
</dbReference>
<evidence type="ECO:0000256" key="2">
    <source>
        <dbReference type="ARBA" id="ARBA00006432"/>
    </source>
</evidence>
<dbReference type="GO" id="GO:0008610">
    <property type="term" value="P:lipid biosynthetic process"/>
    <property type="evidence" value="ECO:0007669"/>
    <property type="project" value="UniProtKB-ARBA"/>
</dbReference>
<keyword evidence="5" id="KW-0677">Repeat</keyword>
<dbReference type="FunFam" id="2.30.38.10:FF:000001">
    <property type="entry name" value="Non-ribosomal peptide synthetase PvdI"/>
    <property type="match status" value="3"/>
</dbReference>
<protein>
    <submittedName>
        <fullName evidence="8">Non-ribosomal peptide synthase protein (TIGR01720 family)/amino acid adenylation domain-containing protein</fullName>
    </submittedName>
</protein>
<keyword evidence="3" id="KW-0596">Phosphopantetheine</keyword>
<dbReference type="SUPFAM" id="SSF53474">
    <property type="entry name" value="alpha/beta-Hydrolases"/>
    <property type="match status" value="1"/>
</dbReference>
<evidence type="ECO:0000256" key="1">
    <source>
        <dbReference type="ARBA" id="ARBA00001957"/>
    </source>
</evidence>
<dbReference type="InterPro" id="IPR010071">
    <property type="entry name" value="AA_adenyl_dom"/>
</dbReference>
<reference evidence="8 9" key="1">
    <citation type="submission" date="2019-06" db="EMBL/GenBank/DDBJ databases">
        <title>Sequencing the genomes of 1000 actinobacteria strains.</title>
        <authorList>
            <person name="Klenk H.-P."/>
        </authorList>
    </citation>
    <scope>NUCLEOTIDE SEQUENCE [LARGE SCALE GENOMIC DNA]</scope>
    <source>
        <strain evidence="8 9">DSM 45679</strain>
    </source>
</reference>
<comment type="cofactor">
    <cofactor evidence="1">
        <name>pantetheine 4'-phosphate</name>
        <dbReference type="ChEBI" id="CHEBI:47942"/>
    </cofactor>
</comment>
<dbReference type="FunFam" id="3.40.50.980:FF:000001">
    <property type="entry name" value="Non-ribosomal peptide synthetase"/>
    <property type="match status" value="3"/>
</dbReference>
<feature type="domain" description="Carrier" evidence="7">
    <location>
        <begin position="966"/>
        <end position="1041"/>
    </location>
</feature>
<evidence type="ECO:0000259" key="7">
    <source>
        <dbReference type="PROSITE" id="PS50075"/>
    </source>
</evidence>
<dbReference type="InterPro" id="IPR045851">
    <property type="entry name" value="AMP-bd_C_sf"/>
</dbReference>
<dbReference type="PANTHER" id="PTHR45527">
    <property type="entry name" value="NONRIBOSOMAL PEPTIDE SYNTHETASE"/>
    <property type="match status" value="1"/>
</dbReference>
<dbReference type="FunFam" id="3.40.50.12780:FF:000012">
    <property type="entry name" value="Non-ribosomal peptide synthetase"/>
    <property type="match status" value="2"/>
</dbReference>
<dbReference type="Gene3D" id="2.30.38.10">
    <property type="entry name" value="Luciferase, Domain 3"/>
    <property type="match status" value="3"/>
</dbReference>
<dbReference type="CDD" id="cd17652">
    <property type="entry name" value="A_NRPS_CmdD_like"/>
    <property type="match status" value="2"/>
</dbReference>
<dbReference type="CDD" id="cd19534">
    <property type="entry name" value="E_NRPS"/>
    <property type="match status" value="1"/>
</dbReference>
<dbReference type="Pfam" id="PF13193">
    <property type="entry name" value="AMP-binding_C"/>
    <property type="match status" value="3"/>
</dbReference>
<keyword evidence="9" id="KW-1185">Reference proteome</keyword>
<feature type="domain" description="Carrier" evidence="7">
    <location>
        <begin position="3564"/>
        <end position="3639"/>
    </location>
</feature>
<comment type="similarity">
    <text evidence="2">Belongs to the ATP-dependent AMP-binding enzyme family.</text>
</comment>
<dbReference type="InterPro" id="IPR023213">
    <property type="entry name" value="CAT-like_dom_sf"/>
</dbReference>
<dbReference type="InterPro" id="IPR020802">
    <property type="entry name" value="TesA-like"/>
</dbReference>
<dbReference type="GO" id="GO:0005737">
    <property type="term" value="C:cytoplasm"/>
    <property type="evidence" value="ECO:0007669"/>
    <property type="project" value="TreeGrafter"/>
</dbReference>
<evidence type="ECO:0000256" key="4">
    <source>
        <dbReference type="ARBA" id="ARBA00022553"/>
    </source>
</evidence>
<dbReference type="GO" id="GO:0043041">
    <property type="term" value="P:amino acid activation for nonribosomal peptide biosynthetic process"/>
    <property type="evidence" value="ECO:0007669"/>
    <property type="project" value="TreeGrafter"/>
</dbReference>
<keyword evidence="4" id="KW-0597">Phosphoprotein</keyword>
<dbReference type="GO" id="GO:0017000">
    <property type="term" value="P:antibiotic biosynthetic process"/>
    <property type="evidence" value="ECO:0007669"/>
    <property type="project" value="UniProtKB-KW"/>
</dbReference>
<sequence>MKRSRIEDILPLSPLQEGLLFQAQYDDDAMDVYTTQLAVKLEGELDVRALRAAAGTVLGRHANLRAGFRRRKNGEPMQVIQRDVELPWSELDLSGCTEDELSDRLREFLAGERAQRFDLERPPLLRFTLIRLSADSYWFVLTTHHILLDGWSSPLLIQELLTLYAEGGRADALPPVTPYRNYLAWLGKQDREAAKEAWRDALSGVDSPTLVAPAASNLVTSPPEDVLTELSEEVTSGLTTLAREHGLTLNTMVQAAWGLLVGKLTGQNDVVFGGTVSGRPADIPGVETMIGLFINTLPVRVRVDPAESWLELLDRVQRQQGELLDYHHIPLSEAQAQTSVNGRLFDTLVVFENYPVGGGDGDGMQAGPLRVTGATGQDATHYPLTLFPIPGRTLRLRLGYRPDVFDREEAERVLERLVSVLNQLHDAPSLPVGRVDVLSGVERDCVLVGWNGSGGVVGGCSVVGLFEGVVGVGGDGVALVVGGECVSFGELNVRVNRLARLLVGLGVGPECLVGVALPRGVDLVVALLAVLKAGGGYVPLDVEYPRERVEFIVRDACPGVVLTDSVVGGVVPDVEGVCRVELDDPVVGDWLVGLSGEDVLVGELRGSVLWSSVAYVIYTSGSTGRPKGVVVSRGNLTNFVVGMRDRFGLSWGDRLVAVTTVAFDIAVLELFVPLVSGAAVVVAGRDEVRDVARLGELVEVSGGSVVQATPTLWEALVAECPDVVAGVRVLVGGEALPVGLAERLVGLSGEVTNLYGPTETTVWSTASVVGEGVPVIGGPVLNNRVFVLDGGLCPVPVGVAGDLYIAGEGVARGYRGRVGLTAERFVACPFGGVGERMYRTGDVVRWRGDGVLEFVGRADDQVKVRGFRIELGEVEAVLAGCVGVGRCVVVVSDGGGVRRLVAYVVPVSGGVVDVGVLAGCVGERLPDYMVPSAFVVLDEFPLTPNGKVDRKALPEPDFAGMVTDDVPRTPQEEILCGLFAEVLRLGRVGIHDNFFDLGGHSLHVTSLVSRARAVFAVELPVRALWEAPTVAQLVTRIGGAAEARPAVRAVERPERIPLSYAQRRLWFMNRFDTDNSAHNLSMALRISGELDREALRLALRDVATRHESLRTVCPEVDGTPYQEILDPEMGCPELNVVPVSEEELDDAVATEARRGFDLTAETPLRTTLFALNRNEHVLVIALHHIAGDGISLQGPFFTDLAEAFVSRIGGHAPSWQPLPVQYADYTMWTYDVLGSESDPDSAIRKQLEFWQDRLSGLPDVLPLPTDRARPEKADYTADTLAVELGPELHGKLAALARQSGTSLFMVLQAGLSALLSALGGGQDVPLGSPVAGRNDSALEGLVGFFVNSLVLRTDLSGNPTFGELLTRVREFDLAAYANQEVPFERLVEVLNPERSLAWHPLFQVWLNLQNRRHPLDDPSAANTTGLDFAAHPVSINATQFDLAFSFNETTDTEGAPTGLAGYVDYRRDLFDRATVRSIIDRLARLLDTVADDPTQRLTEIDLLTPDERGLIMDSANATTLDLPARTFPELFAERVRSAPDDPAVLAEDTELSYAELDERANRLAHVLRAEGAGPERVVGLLLPRSVDWMVAALAVHKAGAAYLPIDPEYPADRIAYLLSDARPGVVVTTEALSATLGELDPGRPLVLDAPATARRVADAPSGAPDVPVSPRNPAYLIYTSGSTGRPKGVVVPHAGFVGLAAAYRDAMGLGPGSRVLQFASPSFDAAFAEVVQALLTGAALVLAPPERLSPGAPLAALLAERGVTHATIPPAALGAMATDELPAGMVLLVAGEATPPELVGRWSAGRTMINAYGPTETTVCATMSGPLAGAVVPPIGTPINDTRAFVLDSMLRPVPPGVTGELYVAGAGVARGYLGRPGLTAERFVANPFGSGDRLYRTGDLACWTPEGELTFLGRTDEQVKVHGFRIELGEIRSALLAQQEVARAEVVVRADPQGDRLVAYVVSEPGVTPVPTELRDRLAAELPGHLVPSAVVALEEFPLTPNGKLDRKALPAPEYVTSTGDRPRTPVEETLCELFAEILRLDRVGIHDNFFDVGGDSIMSVQLVRLARKEGVKLSPRDVFEYKTVAGLAAVATVDTPAGQVAPAASEEGIGSVPLTPIIHWMRERGGGVGRFNQTMMLVVPAELGADSLEKAVQALLDRHDVLRMRLRRAGGVVWNLDIPPRGEIRAADHIRRVDTSGMDSARFRACVAEQAEEVWGGLDPESGKTVEFVWFDAGPRQQGRLLIAAHHLVVDGVSWRILVPDLAQAWTSVNAGQTPELEPVHTSFREWAQRLNDAAQQQERTEELPVWLDVLNEPDPRLADRPLDPERDVTATARVQMLSLPTELTSALLTTVPAAFHAGINDVLLTAFAVALAEWRERRSGEGGSPVLVNMEGHGREDIFDDVDLSRTVGWLTSLFPVRLDPGQQDWDTFRAGGPAAGRALKKVKEQLRGLPDNGLGYGLLRYLNQQTSPLLAGKAHPQVGFNYLGRFAVGTRSAEHALREWDFAPEPVDAPGRDEADRPLAHAIELNAQTQDGPDGPKLVAAWTWASELFTADEIRELGEHWFSALEALVRHVERPNAGGHSPSDLPLVPLAQNEIDMVEEAEPEPLEDILPLAPLQEGLLFHAQYDEDELDVYTAQLGVDLEGELDVERLRTAASLLMRRHANLRAGFHQRRLDRPVQVVRAEVDLPWFEVDLSGDTGQEQRARLGEVMTADRVRRFDLERPPLLRFTLVRLGEQRFRFVFTSHHILLDGWSGPLVMGELFRLYAAGDDADLPPVAPYRDYLSWLSGQDRKAAERAWLDVLSGVDEPTLVAPEATGQVSTVPDDVLLDLPESETAEVTALARRCGVTLNTLVQAAWGILLGQLTGRDDVVFGSTVSGRPPDVAGVDTMVGLFINTLPVRVQLRGEESLAGLLERVQRQQGSLMNHHYLGLHDLLRLVGVDTLFDTMTVTENYPLDDAAFGDSAGSGLGVRTVGVYGADASHYPISVVVMPGRRLRLRFSYRPDLLERDWIEAVAGRFRAVLDSMVADPDMPVGRVELVRGEERQRVLGTWNDTERAVPSASVPELFAERVRSAPDAPALLSGEVTLSYAELDARANRLARFLVERGIGAECLVAVSVPRSPELIVALLAVLKAGAAYLPVDPEYPAERISFLLEDSAPVLLLTTGRVAGGLPDPGIPRVLLDAEDTAAALAALPDDAVDRAAPARSNPAYVIYTSGSTGRPKGVVVTHRGAASLLASQLERLDVGPGSRVLQFAPVSFDAAFWELCMSLLSGATLVLAPEGGLAGQPLADLLAEQEVTHATLPPAVVSALPTGGLPDGMTLVVAGEAATPDLVRQWSPGRRMINAYGPTETTVCATMSEPLSGDTVPPIGRPVANSGVYVLDHLLRPAPVGVTGELYVAGAGLARGYLNRPGLSAQRFVADPFGKAGDRMYRTGDMVRWRQDGQLEFVGRADDQVKLRGFRIELGEITAALTADPDIAAAATVVRADRPGARQLVAYVVPAGEGTEPGARELSDRLSGKLPEYMVPAAFVTLPELPLTPNGKLDRKVLPAPATERADSTGPRTPQEEILCGLFRDVLGAEVVGVHDSFFELGGDSIMAMSLVAKIRSTFGVKLNIRTIFEAVTVAELVPRLVGDAERDSLDVLLPLRPTGSKPPLFCAPPVGGLSWVYSVLLRHVDADYPIYGLQARGLADPEAELPGSVEEMAADYVELMRGVQPTGPYHLLGWSQGGLVIHAIAAQLRAEGEEVGLLANLDQYPIDHEQMPAEHQVDEQETLRGLLDHAGYDLARLGTERVSYAEVAEILRERQSVLATLSESDIASLAKVFTNNWRILRDFRPTVYPGDLFMVVAEQDRAIPDTELATRAERWRPYVDGKIEYRVVGCTHAHMMQPEPAAEVGRIITEKLRDIK</sequence>
<dbReference type="Pfam" id="PF00668">
    <property type="entry name" value="Condensation"/>
    <property type="match status" value="4"/>
</dbReference>
<keyword evidence="6" id="KW-0045">Antibiotic biosynthesis</keyword>
<dbReference type="FunFam" id="3.30.300.30:FF:000010">
    <property type="entry name" value="Enterobactin synthetase component F"/>
    <property type="match status" value="3"/>
</dbReference>
<evidence type="ECO:0000256" key="6">
    <source>
        <dbReference type="ARBA" id="ARBA00023194"/>
    </source>
</evidence>
<dbReference type="PROSITE" id="PS00012">
    <property type="entry name" value="PHOSPHOPANTETHEINE"/>
    <property type="match status" value="1"/>
</dbReference>
<dbReference type="GO" id="GO:0003824">
    <property type="term" value="F:catalytic activity"/>
    <property type="evidence" value="ECO:0007669"/>
    <property type="project" value="InterPro"/>
</dbReference>
<proteinExistence type="inferred from homology"/>
<dbReference type="Gene3D" id="3.30.300.30">
    <property type="match status" value="3"/>
</dbReference>
<dbReference type="InterPro" id="IPR036736">
    <property type="entry name" value="ACP-like_sf"/>
</dbReference>
<organism evidence="8 9">
    <name type="scientific">Amycolatopsis cihanbeyliensis</name>
    <dbReference type="NCBI Taxonomy" id="1128664"/>
    <lineage>
        <taxon>Bacteria</taxon>
        <taxon>Bacillati</taxon>
        <taxon>Actinomycetota</taxon>
        <taxon>Actinomycetes</taxon>
        <taxon>Pseudonocardiales</taxon>
        <taxon>Pseudonocardiaceae</taxon>
        <taxon>Amycolatopsis</taxon>
    </lineage>
</organism>
<dbReference type="CDD" id="cd19543">
    <property type="entry name" value="DCL_NRPS"/>
    <property type="match status" value="2"/>
</dbReference>
<dbReference type="RefSeq" id="WP_141996171.1">
    <property type="nucleotide sequence ID" value="NZ_VFML01000001.1"/>
</dbReference>